<protein>
    <recommendedName>
        <fullName evidence="3">Lipoprotein</fullName>
    </recommendedName>
</protein>
<comment type="caution">
    <text evidence="1">The sequence shown here is derived from an EMBL/GenBank/DDBJ whole genome shotgun (WGS) entry which is preliminary data.</text>
</comment>
<evidence type="ECO:0000313" key="2">
    <source>
        <dbReference type="Proteomes" id="UP001597440"/>
    </source>
</evidence>
<dbReference type="EMBL" id="JBHULD010000014">
    <property type="protein sequence ID" value="MFD2554524.1"/>
    <property type="molecule type" value="Genomic_DNA"/>
</dbReference>
<evidence type="ECO:0000313" key="1">
    <source>
        <dbReference type="EMBL" id="MFD2554524.1"/>
    </source>
</evidence>
<keyword evidence="2" id="KW-1185">Reference proteome</keyword>
<dbReference type="PROSITE" id="PS51257">
    <property type="entry name" value="PROKAR_LIPOPROTEIN"/>
    <property type="match status" value="1"/>
</dbReference>
<reference evidence="2" key="1">
    <citation type="journal article" date="2019" name="Int. J. Syst. Evol. Microbiol.">
        <title>The Global Catalogue of Microorganisms (GCM) 10K type strain sequencing project: providing services to taxonomists for standard genome sequencing and annotation.</title>
        <authorList>
            <consortium name="The Broad Institute Genomics Platform"/>
            <consortium name="The Broad Institute Genome Sequencing Center for Infectious Disease"/>
            <person name="Wu L."/>
            <person name="Ma J."/>
        </authorList>
    </citation>
    <scope>NUCLEOTIDE SEQUENCE [LARGE SCALE GENOMIC DNA]</scope>
    <source>
        <strain evidence="2">KCTC 52298</strain>
    </source>
</reference>
<name>A0ABW5L0L7_9SPHI</name>
<proteinExistence type="predicted"/>
<sequence length="257" mass="29479">MSKLLTCCIAVLLLLSCRQTPEKKTPPTVTADTLATVPVKVEAKDTIQPEPQGISVRIEKISPEDYAVASEYAKVNKPILKITDFEVVQKKLAGVLEFKDNGDYLGIKKINFRNGTSSGDKEEFEEYSFMAYFPSEDILLCEGGHTTDVSFDLGTGQETYEVGNPDLTTTSPNGRYRLNKVYEGQECFYHFIQKKDKQKFRKVIELGELFEKKTKKWLCVTEREFWTDDFTLYFGLVTQYKEDGNEHEFYKVTIFDK</sequence>
<organism evidence="1 2">
    <name type="scientific">Sphingobacterium tabacisoli</name>
    <dbReference type="NCBI Taxonomy" id="2044855"/>
    <lineage>
        <taxon>Bacteria</taxon>
        <taxon>Pseudomonadati</taxon>
        <taxon>Bacteroidota</taxon>
        <taxon>Sphingobacteriia</taxon>
        <taxon>Sphingobacteriales</taxon>
        <taxon>Sphingobacteriaceae</taxon>
        <taxon>Sphingobacterium</taxon>
    </lineage>
</organism>
<evidence type="ECO:0008006" key="3">
    <source>
        <dbReference type="Google" id="ProtNLM"/>
    </source>
</evidence>
<dbReference type="RefSeq" id="WP_210352933.1">
    <property type="nucleotide sequence ID" value="NZ_JAEQMU010000001.1"/>
</dbReference>
<accession>A0ABW5L0L7</accession>
<gene>
    <name evidence="1" type="ORF">ACFSQW_08990</name>
</gene>
<dbReference type="Proteomes" id="UP001597440">
    <property type="component" value="Unassembled WGS sequence"/>
</dbReference>